<dbReference type="Pfam" id="PF00753">
    <property type="entry name" value="Lactamase_B"/>
    <property type="match status" value="1"/>
</dbReference>
<dbReference type="SUPFAM" id="SSF56281">
    <property type="entry name" value="Metallo-hydrolase/oxidoreductase"/>
    <property type="match status" value="1"/>
</dbReference>
<evidence type="ECO:0000313" key="3">
    <source>
        <dbReference type="Proteomes" id="UP000318416"/>
    </source>
</evidence>
<dbReference type="SMART" id="SM00849">
    <property type="entry name" value="Lactamase_B"/>
    <property type="match status" value="1"/>
</dbReference>
<dbReference type="InterPro" id="IPR050855">
    <property type="entry name" value="NDM-1-like"/>
</dbReference>
<dbReference type="Gene3D" id="3.60.15.10">
    <property type="entry name" value="Ribonuclease Z/Hydroxyacylglutathione hydrolase-like"/>
    <property type="match status" value="1"/>
</dbReference>
<accession>A0A561EM72</accession>
<dbReference type="PANTHER" id="PTHR42951">
    <property type="entry name" value="METALLO-BETA-LACTAMASE DOMAIN-CONTAINING"/>
    <property type="match status" value="1"/>
</dbReference>
<keyword evidence="3" id="KW-1185">Reference proteome</keyword>
<protein>
    <submittedName>
        <fullName evidence="2">Glyoxylase-like metal-dependent hydrolase (Beta-lactamase superfamily II)</fullName>
    </submittedName>
</protein>
<dbReference type="EMBL" id="VIVR01000001">
    <property type="protein sequence ID" value="TWE16718.1"/>
    <property type="molecule type" value="Genomic_DNA"/>
</dbReference>
<gene>
    <name evidence="2" type="ORF">FB465_1703</name>
</gene>
<dbReference type="RefSeq" id="WP_145789075.1">
    <property type="nucleotide sequence ID" value="NZ_BAAABR010000002.1"/>
</dbReference>
<name>A0A561EM72_9ACTN</name>
<evidence type="ECO:0000313" key="2">
    <source>
        <dbReference type="EMBL" id="TWE16718.1"/>
    </source>
</evidence>
<sequence length="270" mass="29733">MSTTLTYTVHTADDTGLHKSSVLITGEREALLVDGQFTLAEQHRVLADIIDSGKQLTTVVVTTSDPDYYFGLEVIRQAFPDVRIVATVTTVERIKASWEGKLKTWAHLGRNLPTEVIVPEVLDGDRVSIEGHDFELRGGHPDLVWRTEYLWQPEDRAVVGGVLLFAGLHVWTADTAKPRERSAWAETLDEMERLAPRFVVAGHRSADSATDASVIAYTRNYLAEFEKELAASGNDSEALKAALLERHPDLGLLVALDLGAKVATGEMTWG</sequence>
<dbReference type="OrthoDB" id="2273115at2"/>
<dbReference type="AlphaFoldDB" id="A0A561EM72"/>
<organism evidence="2 3">
    <name type="scientific">Kitasatospora atroaurantiaca</name>
    <dbReference type="NCBI Taxonomy" id="285545"/>
    <lineage>
        <taxon>Bacteria</taxon>
        <taxon>Bacillati</taxon>
        <taxon>Actinomycetota</taxon>
        <taxon>Actinomycetes</taxon>
        <taxon>Kitasatosporales</taxon>
        <taxon>Streptomycetaceae</taxon>
        <taxon>Kitasatospora</taxon>
    </lineage>
</organism>
<dbReference type="CDD" id="cd07739">
    <property type="entry name" value="metallo-hydrolase-like_MBL-fold"/>
    <property type="match status" value="1"/>
</dbReference>
<dbReference type="InterPro" id="IPR001279">
    <property type="entry name" value="Metallo-B-lactamas"/>
</dbReference>
<reference evidence="2 3" key="1">
    <citation type="submission" date="2019-06" db="EMBL/GenBank/DDBJ databases">
        <title>Sequencing the genomes of 1000 actinobacteria strains.</title>
        <authorList>
            <person name="Klenk H.-P."/>
        </authorList>
    </citation>
    <scope>NUCLEOTIDE SEQUENCE [LARGE SCALE GENOMIC DNA]</scope>
    <source>
        <strain evidence="2 3">DSM 41649</strain>
    </source>
</reference>
<feature type="domain" description="Metallo-beta-lactamase" evidence="1">
    <location>
        <begin position="18"/>
        <end position="203"/>
    </location>
</feature>
<dbReference type="GO" id="GO:0016787">
    <property type="term" value="F:hydrolase activity"/>
    <property type="evidence" value="ECO:0007669"/>
    <property type="project" value="UniProtKB-KW"/>
</dbReference>
<dbReference type="Proteomes" id="UP000318416">
    <property type="component" value="Unassembled WGS sequence"/>
</dbReference>
<evidence type="ECO:0000259" key="1">
    <source>
        <dbReference type="SMART" id="SM00849"/>
    </source>
</evidence>
<comment type="caution">
    <text evidence="2">The sequence shown here is derived from an EMBL/GenBank/DDBJ whole genome shotgun (WGS) entry which is preliminary data.</text>
</comment>
<dbReference type="PANTHER" id="PTHR42951:SF14">
    <property type="entry name" value="METALLO-BETA-LACTAMASE SUPERFAMILY PROTEIN"/>
    <property type="match status" value="1"/>
</dbReference>
<dbReference type="InterPro" id="IPR036866">
    <property type="entry name" value="RibonucZ/Hydroxyglut_hydro"/>
</dbReference>
<proteinExistence type="predicted"/>
<keyword evidence="2" id="KW-0378">Hydrolase</keyword>